<evidence type="ECO:0000256" key="1">
    <source>
        <dbReference type="SAM" id="SignalP"/>
    </source>
</evidence>
<evidence type="ECO:0008006" key="4">
    <source>
        <dbReference type="Google" id="ProtNLM"/>
    </source>
</evidence>
<feature type="signal peptide" evidence="1">
    <location>
        <begin position="1"/>
        <end position="19"/>
    </location>
</feature>
<organism evidence="2 3">
    <name type="scientific">Pseudomonas lundensis</name>
    <dbReference type="NCBI Taxonomy" id="86185"/>
    <lineage>
        <taxon>Bacteria</taxon>
        <taxon>Pseudomonadati</taxon>
        <taxon>Pseudomonadota</taxon>
        <taxon>Gammaproteobacteria</taxon>
        <taxon>Pseudomonadales</taxon>
        <taxon>Pseudomonadaceae</taxon>
        <taxon>Pseudomonas</taxon>
    </lineage>
</organism>
<feature type="chain" id="PRO_5012176100" description="Lipoprotein" evidence="1">
    <location>
        <begin position="20"/>
        <end position="180"/>
    </location>
</feature>
<dbReference type="OrthoDB" id="5296954at2"/>
<sequence>MTRFLLLLAMVLSVTSCTSVDVARYADQQPALNLEHFFSQPVKAWGMFQKRNGEVAKRFEVNIVSRREGNNLILDERFLYSDGTRQRRVWTLTPEGQGRWSGRAEDVVGIARGHVVGNTLHWRYNLNLPVDDSTYEMSMDDWMYLMDEDTLINRTRMSKFGVEVGQVTIFFRRQGAGVSQ</sequence>
<comment type="caution">
    <text evidence="2">The sequence shown here is derived from an EMBL/GenBank/DDBJ whole genome shotgun (WGS) entry which is preliminary data.</text>
</comment>
<dbReference type="Proteomes" id="UP000215788">
    <property type="component" value="Unassembled WGS sequence"/>
</dbReference>
<gene>
    <name evidence="2" type="ORF">CJF39_08030</name>
</gene>
<keyword evidence="1" id="KW-0732">Signal</keyword>
<dbReference type="InterPro" id="IPR024409">
    <property type="entry name" value="DUF3833"/>
</dbReference>
<dbReference type="PROSITE" id="PS51257">
    <property type="entry name" value="PROKAR_LIPOPROTEIN"/>
    <property type="match status" value="1"/>
</dbReference>
<accession>A0A266NBV8</accession>
<reference evidence="2 3" key="1">
    <citation type="submission" date="2017-08" db="EMBL/GenBank/DDBJ databases">
        <title>Genomic and metabolic characterisation of spoilage-associated Pseudomonas species.</title>
        <authorList>
            <person name="Stanborough T."/>
            <person name="Fegan N."/>
            <person name="Powell S.M."/>
            <person name="Singh T."/>
            <person name="Tamplin M.L."/>
            <person name="Chandry P.S."/>
        </authorList>
    </citation>
    <scope>NUCLEOTIDE SEQUENCE [LARGE SCALE GENOMIC DNA]</scope>
    <source>
        <strain evidence="2 3">L1802</strain>
    </source>
</reference>
<name>A0A266NBV8_9PSED</name>
<evidence type="ECO:0000313" key="3">
    <source>
        <dbReference type="Proteomes" id="UP000215788"/>
    </source>
</evidence>
<dbReference type="AlphaFoldDB" id="A0A266NBV8"/>
<proteinExistence type="predicted"/>
<protein>
    <recommendedName>
        <fullName evidence="4">Lipoprotein</fullName>
    </recommendedName>
</protein>
<dbReference type="RefSeq" id="WP_094992937.1">
    <property type="nucleotide sequence ID" value="NZ_NQKI01000009.1"/>
</dbReference>
<evidence type="ECO:0000313" key="2">
    <source>
        <dbReference type="EMBL" id="OZY59994.1"/>
    </source>
</evidence>
<dbReference type="EMBL" id="NQKI01000009">
    <property type="protein sequence ID" value="OZY59994.1"/>
    <property type="molecule type" value="Genomic_DNA"/>
</dbReference>
<dbReference type="Pfam" id="PF12915">
    <property type="entry name" value="DUF3833"/>
    <property type="match status" value="1"/>
</dbReference>